<dbReference type="PRINTS" id="PR00081">
    <property type="entry name" value="GDHRDH"/>
</dbReference>
<dbReference type="GO" id="GO:0005789">
    <property type="term" value="C:endoplasmic reticulum membrane"/>
    <property type="evidence" value="ECO:0000318"/>
    <property type="project" value="GO_Central"/>
</dbReference>
<gene>
    <name evidence="2" type="primary">LOC112274968</name>
    <name evidence="1" type="ORF">PHYPA_026979</name>
</gene>
<name>A0A2K1IN09_PHYPA</name>
<dbReference type="GO" id="GO:0047560">
    <property type="term" value="F:3-dehydrosphinganine reductase activity"/>
    <property type="evidence" value="ECO:0000318"/>
    <property type="project" value="GO_Central"/>
</dbReference>
<dbReference type="Gramene" id="Pp3c22_10520V3.1">
    <property type="protein sequence ID" value="Pp3c22_10520V3.1"/>
    <property type="gene ID" value="Pp3c22_10520"/>
</dbReference>
<reference evidence="2" key="3">
    <citation type="submission" date="2020-12" db="UniProtKB">
        <authorList>
            <consortium name="EnsemblPlants"/>
        </authorList>
    </citation>
    <scope>IDENTIFICATION</scope>
</reference>
<keyword evidence="3" id="KW-1185">Reference proteome</keyword>
<dbReference type="EMBL" id="ABEU02000022">
    <property type="protein sequence ID" value="PNR30663.1"/>
    <property type="molecule type" value="Genomic_DNA"/>
</dbReference>
<dbReference type="Gene3D" id="3.40.50.720">
    <property type="entry name" value="NAD(P)-binding Rossmann-like Domain"/>
    <property type="match status" value="1"/>
</dbReference>
<reference evidence="1 3" key="1">
    <citation type="journal article" date="2008" name="Science">
        <title>The Physcomitrella genome reveals evolutionary insights into the conquest of land by plants.</title>
        <authorList>
            <person name="Rensing S."/>
            <person name="Lang D."/>
            <person name="Zimmer A."/>
            <person name="Terry A."/>
            <person name="Salamov A."/>
            <person name="Shapiro H."/>
            <person name="Nishiyama T."/>
            <person name="Perroud P.-F."/>
            <person name="Lindquist E."/>
            <person name="Kamisugi Y."/>
            <person name="Tanahashi T."/>
            <person name="Sakakibara K."/>
            <person name="Fujita T."/>
            <person name="Oishi K."/>
            <person name="Shin-I T."/>
            <person name="Kuroki Y."/>
            <person name="Toyoda A."/>
            <person name="Suzuki Y."/>
            <person name="Hashimoto A."/>
            <person name="Yamaguchi K."/>
            <person name="Sugano A."/>
            <person name="Kohara Y."/>
            <person name="Fujiyama A."/>
            <person name="Anterola A."/>
            <person name="Aoki S."/>
            <person name="Ashton N."/>
            <person name="Barbazuk W.B."/>
            <person name="Barker E."/>
            <person name="Bennetzen J."/>
            <person name="Bezanilla M."/>
            <person name="Blankenship R."/>
            <person name="Cho S.H."/>
            <person name="Dutcher S."/>
            <person name="Estelle M."/>
            <person name="Fawcett J.A."/>
            <person name="Gundlach H."/>
            <person name="Hanada K."/>
            <person name="Heyl A."/>
            <person name="Hicks K.A."/>
            <person name="Hugh J."/>
            <person name="Lohr M."/>
            <person name="Mayer K."/>
            <person name="Melkozernov A."/>
            <person name="Murata T."/>
            <person name="Nelson D."/>
            <person name="Pils B."/>
            <person name="Prigge M."/>
            <person name="Reiss B."/>
            <person name="Renner T."/>
            <person name="Rombauts S."/>
            <person name="Rushton P."/>
            <person name="Sanderfoot A."/>
            <person name="Schween G."/>
            <person name="Shiu S.-H."/>
            <person name="Stueber K."/>
            <person name="Theodoulou F.L."/>
            <person name="Tu H."/>
            <person name="Van de Peer Y."/>
            <person name="Verrier P.J."/>
            <person name="Waters E."/>
            <person name="Wood A."/>
            <person name="Yang L."/>
            <person name="Cove D."/>
            <person name="Cuming A."/>
            <person name="Hasebe M."/>
            <person name="Lucas S."/>
            <person name="Mishler D.B."/>
            <person name="Reski R."/>
            <person name="Grigoriev I."/>
            <person name="Quatrano R.S."/>
            <person name="Boore J.L."/>
        </authorList>
    </citation>
    <scope>NUCLEOTIDE SEQUENCE [LARGE SCALE GENOMIC DNA]</scope>
    <source>
        <strain evidence="2 3">cv. Gransden 2004</strain>
    </source>
</reference>
<reference evidence="1 3" key="2">
    <citation type="journal article" date="2018" name="Plant J.">
        <title>The Physcomitrella patens chromosome-scale assembly reveals moss genome structure and evolution.</title>
        <authorList>
            <person name="Lang D."/>
            <person name="Ullrich K.K."/>
            <person name="Murat F."/>
            <person name="Fuchs J."/>
            <person name="Jenkins J."/>
            <person name="Haas F.B."/>
            <person name="Piednoel M."/>
            <person name="Gundlach H."/>
            <person name="Van Bel M."/>
            <person name="Meyberg R."/>
            <person name="Vives C."/>
            <person name="Morata J."/>
            <person name="Symeonidi A."/>
            <person name="Hiss M."/>
            <person name="Muchero W."/>
            <person name="Kamisugi Y."/>
            <person name="Saleh O."/>
            <person name="Blanc G."/>
            <person name="Decker E.L."/>
            <person name="van Gessel N."/>
            <person name="Grimwood J."/>
            <person name="Hayes R.D."/>
            <person name="Graham S.W."/>
            <person name="Gunter L.E."/>
            <person name="McDaniel S.F."/>
            <person name="Hoernstein S.N.W."/>
            <person name="Larsson A."/>
            <person name="Li F.W."/>
            <person name="Perroud P.F."/>
            <person name="Phillips J."/>
            <person name="Ranjan P."/>
            <person name="Rokshar D.S."/>
            <person name="Rothfels C.J."/>
            <person name="Schneider L."/>
            <person name="Shu S."/>
            <person name="Stevenson D.W."/>
            <person name="Thummler F."/>
            <person name="Tillich M."/>
            <person name="Villarreal Aguilar J.C."/>
            <person name="Widiez T."/>
            <person name="Wong G.K."/>
            <person name="Wymore A."/>
            <person name="Zhang Y."/>
            <person name="Zimmer A.D."/>
            <person name="Quatrano R.S."/>
            <person name="Mayer K.F.X."/>
            <person name="Goodstein D."/>
            <person name="Casacuberta J.M."/>
            <person name="Vandepoele K."/>
            <person name="Reski R."/>
            <person name="Cuming A.C."/>
            <person name="Tuskan G.A."/>
            <person name="Maumus F."/>
            <person name="Salse J."/>
            <person name="Schmutz J."/>
            <person name="Rensing S.A."/>
        </authorList>
    </citation>
    <scope>NUCLEOTIDE SEQUENCE [LARGE SCALE GENOMIC DNA]</scope>
    <source>
        <strain evidence="2 3">cv. Gransden 2004</strain>
    </source>
</reference>
<dbReference type="Pfam" id="PF00106">
    <property type="entry name" value="adh_short"/>
    <property type="match status" value="1"/>
</dbReference>
<dbReference type="OMA" id="WLWSLLT"/>
<accession>A0A2K1IN09</accession>
<dbReference type="InterPro" id="IPR002347">
    <property type="entry name" value="SDR_fam"/>
</dbReference>
<evidence type="ECO:0000313" key="1">
    <source>
        <dbReference type="EMBL" id="PNR30663.1"/>
    </source>
</evidence>
<dbReference type="Proteomes" id="UP000006727">
    <property type="component" value="Chromosome 22"/>
</dbReference>
<dbReference type="EnsemblPlants" id="Pp3c22_10520V3.1">
    <property type="protein sequence ID" value="Pp3c22_10520V3.1"/>
    <property type="gene ID" value="Pp3c22_10520"/>
</dbReference>
<dbReference type="OrthoDB" id="37659at2759"/>
<dbReference type="EnsemblPlants" id="Pp3c22_10520V3.2">
    <property type="protein sequence ID" value="Pp3c22_10520V3.2"/>
    <property type="gene ID" value="Pp3c22_10520"/>
</dbReference>
<dbReference type="SUPFAM" id="SSF51735">
    <property type="entry name" value="NAD(P)-binding Rossmann-fold domains"/>
    <property type="match status" value="1"/>
</dbReference>
<sequence>MEFVMKWDNMFAVVIAVSLGYLTSRSLTHIIACLERLLSILYGKTLYSTLQGKHVVVTGGSSGIGYAIAKRALEDGASVTLVARNVEKLQKAKASLLEESSYLLDAVHVKSADVSDAIAITAAIRDSQERKPIDILVCNAGVIFPGLIDEVSATELEDTVKANLLGTVYPIHAAIPLMKSCGPRTPKSIVLVSSVAGLHQSYGANVYSPTKYAQRGLAENLRWELLPCNIHMHVVCPRFVDTPMLQGEFMSAGEANSELAKISREMNFFNPDHIATANHVAKCTWAGVRRGRFLITTDWVGHLLAVVSRGPIPEDSIATDIWELLLILPVRLLGFVLKGKLTQTIRRLVTIPSHTEISNQ</sequence>
<dbReference type="PANTHER" id="PTHR43550">
    <property type="entry name" value="3-KETODIHYDROSPHINGOSINE REDUCTASE"/>
    <property type="match status" value="1"/>
</dbReference>
<dbReference type="InterPro" id="IPR036291">
    <property type="entry name" value="NAD(P)-bd_dom_sf"/>
</dbReference>
<dbReference type="AlphaFoldDB" id="A0A2K1IN09"/>
<dbReference type="GO" id="GO:0006666">
    <property type="term" value="P:3-keto-sphinganine metabolic process"/>
    <property type="evidence" value="ECO:0000318"/>
    <property type="project" value="GO_Central"/>
</dbReference>
<protein>
    <submittedName>
        <fullName evidence="1 2">Uncharacterized protein</fullName>
    </submittedName>
</protein>
<dbReference type="PaxDb" id="3218-PP1S121_82V6.1"/>
<proteinExistence type="predicted"/>
<dbReference type="FunFam" id="3.40.50.720:FF:001516">
    <property type="entry name" value="Predicted protein"/>
    <property type="match status" value="1"/>
</dbReference>
<evidence type="ECO:0000313" key="2">
    <source>
        <dbReference type="EnsemblPlants" id="Pp3c22_10520V3.1"/>
    </source>
</evidence>
<dbReference type="STRING" id="3218.A0A2K1IN09"/>
<dbReference type="GO" id="GO:0030148">
    <property type="term" value="P:sphingolipid biosynthetic process"/>
    <property type="evidence" value="ECO:0000318"/>
    <property type="project" value="GO_Central"/>
</dbReference>
<dbReference type="Gramene" id="Pp3c22_10520V3.2">
    <property type="protein sequence ID" value="Pp3c22_10520V3.2"/>
    <property type="gene ID" value="Pp3c22_10520"/>
</dbReference>
<evidence type="ECO:0000313" key="3">
    <source>
        <dbReference type="Proteomes" id="UP000006727"/>
    </source>
</evidence>
<dbReference type="PANTHER" id="PTHR43550:SF12">
    <property type="entry name" value="3-DEHYDROSPHINGANINE REDUCTASE"/>
    <property type="match status" value="1"/>
</dbReference>
<organism evidence="1">
    <name type="scientific">Physcomitrium patens</name>
    <name type="common">Spreading-leaved earth moss</name>
    <name type="synonym">Physcomitrella patens</name>
    <dbReference type="NCBI Taxonomy" id="3218"/>
    <lineage>
        <taxon>Eukaryota</taxon>
        <taxon>Viridiplantae</taxon>
        <taxon>Streptophyta</taxon>
        <taxon>Embryophyta</taxon>
        <taxon>Bryophyta</taxon>
        <taxon>Bryophytina</taxon>
        <taxon>Bryopsida</taxon>
        <taxon>Funariidae</taxon>
        <taxon>Funariales</taxon>
        <taxon>Funariaceae</taxon>
        <taxon>Physcomitrium</taxon>
    </lineage>
</organism>